<accession>I3ZCV8</accession>
<proteinExistence type="predicted"/>
<dbReference type="AlphaFoldDB" id="I3ZCV8"/>
<reference evidence="3 4" key="1">
    <citation type="submission" date="2012-06" db="EMBL/GenBank/DDBJ databases">
        <title>Complete genome of Terriglobus roseus DSM 18391.</title>
        <authorList>
            <consortium name="US DOE Joint Genome Institute (JGI-PGF)"/>
            <person name="Lucas S."/>
            <person name="Copeland A."/>
            <person name="Lapidus A."/>
            <person name="Glavina del Rio T."/>
            <person name="Dalin E."/>
            <person name="Tice H."/>
            <person name="Bruce D."/>
            <person name="Goodwin L."/>
            <person name="Pitluck S."/>
            <person name="Peters L."/>
            <person name="Mikhailova N."/>
            <person name="Munk A.C.C."/>
            <person name="Kyrpides N."/>
            <person name="Mavromatis K."/>
            <person name="Ivanova N."/>
            <person name="Brettin T."/>
            <person name="Detter J.C."/>
            <person name="Han C."/>
            <person name="Larimer F."/>
            <person name="Land M."/>
            <person name="Hauser L."/>
            <person name="Markowitz V."/>
            <person name="Cheng J.-F."/>
            <person name="Hugenholtz P."/>
            <person name="Woyke T."/>
            <person name="Wu D."/>
            <person name="Brambilla E."/>
            <person name="Klenk H.-P."/>
            <person name="Eisen J.A."/>
        </authorList>
    </citation>
    <scope>NUCLEOTIDE SEQUENCE [LARGE SCALE GENOMIC DNA]</scope>
    <source>
        <strain evidence="4">DSM 18391 / NRRL B-41598 / KBS 63</strain>
    </source>
</reference>
<keyword evidence="1" id="KW-0812">Transmembrane</keyword>
<evidence type="ECO:0000313" key="3">
    <source>
        <dbReference type="EMBL" id="AFL87076.1"/>
    </source>
</evidence>
<keyword evidence="1" id="KW-1133">Transmembrane helix</keyword>
<feature type="transmembrane region" description="Helical" evidence="1">
    <location>
        <begin position="58"/>
        <end position="82"/>
    </location>
</feature>
<dbReference type="GO" id="GO:0000271">
    <property type="term" value="P:polysaccharide biosynthetic process"/>
    <property type="evidence" value="ECO:0007669"/>
    <property type="project" value="TreeGrafter"/>
</dbReference>
<gene>
    <name evidence="3" type="ordered locus">Terro_0741</name>
</gene>
<feature type="transmembrane region" description="Helical" evidence="1">
    <location>
        <begin position="144"/>
        <end position="167"/>
    </location>
</feature>
<dbReference type="HOGENOM" id="CLU_005679_2_0_0"/>
<dbReference type="InterPro" id="IPR050879">
    <property type="entry name" value="Acyltransferase_3"/>
</dbReference>
<feature type="transmembrane region" description="Helical" evidence="1">
    <location>
        <begin position="103"/>
        <end position="124"/>
    </location>
</feature>
<dbReference type="STRING" id="926566.Terro_0741"/>
<dbReference type="Pfam" id="PF01757">
    <property type="entry name" value="Acyl_transf_3"/>
    <property type="match status" value="1"/>
</dbReference>
<dbReference type="OrthoDB" id="290051at2"/>
<feature type="transmembrane region" description="Helical" evidence="1">
    <location>
        <begin position="263"/>
        <end position="281"/>
    </location>
</feature>
<feature type="transmembrane region" description="Helical" evidence="1">
    <location>
        <begin position="20"/>
        <end position="38"/>
    </location>
</feature>
<feature type="transmembrane region" description="Helical" evidence="1">
    <location>
        <begin position="236"/>
        <end position="257"/>
    </location>
</feature>
<feature type="domain" description="Acyltransferase 3" evidence="2">
    <location>
        <begin position="25"/>
        <end position="347"/>
    </location>
</feature>
<dbReference type="eggNOG" id="COG1835">
    <property type="taxonomic scope" value="Bacteria"/>
</dbReference>
<feature type="transmembrane region" description="Helical" evidence="1">
    <location>
        <begin position="179"/>
        <end position="197"/>
    </location>
</feature>
<keyword evidence="3" id="KW-0012">Acyltransferase</keyword>
<keyword evidence="4" id="KW-1185">Reference proteome</keyword>
<evidence type="ECO:0000256" key="1">
    <source>
        <dbReference type="SAM" id="Phobius"/>
    </source>
</evidence>
<dbReference type="EMBL" id="CP003379">
    <property type="protein sequence ID" value="AFL87076.1"/>
    <property type="molecule type" value="Genomic_DNA"/>
</dbReference>
<protein>
    <submittedName>
        <fullName evidence="3">Putative acyltransferase</fullName>
    </submittedName>
</protein>
<sequence length="366" mass="39763">MNTTQETLAAVQTTKPRSSGIFLCLQAGRGIAALIVVLHHCADLLSTPKYGGAERWRIAFLSGHSGVEFFFVLSGIVILNAHRHDLGRPGRFVRYLGKRFRRIYPLYWIVLAIEAAVFLTHPAMGSGTETLPATLLQSALLMHITSTHTVVLVSWTLFHEILFYAVFSIAIVNAVIGRLTLALWMCAAGLTLLWPIANPVLAMYLSPLNVMFGFGMLVILFVSGKGSEQNPAARHAGLIAALGTAAFAGVAITETALAHELPILNVTYGLCAAIALVGWMLMERQGRLNIPRWLLFFGDASYAIYLTHHTVVSFLAKGIAPVALRHHVPIAVTFTCLAAGATLVGSAVHLLLERPFLLPRRSPQRS</sequence>
<dbReference type="GO" id="GO:0016747">
    <property type="term" value="F:acyltransferase activity, transferring groups other than amino-acyl groups"/>
    <property type="evidence" value="ECO:0007669"/>
    <property type="project" value="InterPro"/>
</dbReference>
<feature type="transmembrane region" description="Helical" evidence="1">
    <location>
        <begin position="203"/>
        <end position="224"/>
    </location>
</feature>
<organism evidence="3 4">
    <name type="scientific">Terriglobus roseus (strain DSM 18391 / NRRL B-41598 / KBS 63)</name>
    <dbReference type="NCBI Taxonomy" id="926566"/>
    <lineage>
        <taxon>Bacteria</taxon>
        <taxon>Pseudomonadati</taxon>
        <taxon>Acidobacteriota</taxon>
        <taxon>Terriglobia</taxon>
        <taxon>Terriglobales</taxon>
        <taxon>Acidobacteriaceae</taxon>
        <taxon>Terriglobus</taxon>
    </lineage>
</organism>
<evidence type="ECO:0000313" key="4">
    <source>
        <dbReference type="Proteomes" id="UP000006056"/>
    </source>
</evidence>
<evidence type="ECO:0000259" key="2">
    <source>
        <dbReference type="Pfam" id="PF01757"/>
    </source>
</evidence>
<dbReference type="PANTHER" id="PTHR23028">
    <property type="entry name" value="ACETYLTRANSFERASE"/>
    <property type="match status" value="1"/>
</dbReference>
<dbReference type="KEGG" id="trs:Terro_0741"/>
<feature type="transmembrane region" description="Helical" evidence="1">
    <location>
        <begin position="293"/>
        <end position="316"/>
    </location>
</feature>
<dbReference type="PATRIC" id="fig|926566.3.peg.734"/>
<keyword evidence="3" id="KW-0808">Transferase</keyword>
<dbReference type="GO" id="GO:0016020">
    <property type="term" value="C:membrane"/>
    <property type="evidence" value="ECO:0007669"/>
    <property type="project" value="TreeGrafter"/>
</dbReference>
<keyword evidence="1" id="KW-0472">Membrane</keyword>
<feature type="transmembrane region" description="Helical" evidence="1">
    <location>
        <begin position="328"/>
        <end position="352"/>
    </location>
</feature>
<dbReference type="InterPro" id="IPR002656">
    <property type="entry name" value="Acyl_transf_3_dom"/>
</dbReference>
<dbReference type="Proteomes" id="UP000006056">
    <property type="component" value="Chromosome"/>
</dbReference>
<dbReference type="PANTHER" id="PTHR23028:SF131">
    <property type="entry name" value="BLR2367 PROTEIN"/>
    <property type="match status" value="1"/>
</dbReference>
<dbReference type="RefSeq" id="WP_014784645.1">
    <property type="nucleotide sequence ID" value="NC_018014.1"/>
</dbReference>
<name>I3ZCV8_TERRK</name>